<feature type="transmembrane region" description="Helical" evidence="5">
    <location>
        <begin position="12"/>
        <end position="29"/>
    </location>
</feature>
<dbReference type="Proteomes" id="UP001250662">
    <property type="component" value="Unassembled WGS sequence"/>
</dbReference>
<dbReference type="InterPro" id="IPR045275">
    <property type="entry name" value="MscS_archaea/bacteria_type"/>
</dbReference>
<dbReference type="InterPro" id="IPR006685">
    <property type="entry name" value="MscS_channel_2nd"/>
</dbReference>
<keyword evidence="8" id="KW-1185">Reference proteome</keyword>
<dbReference type="RefSeq" id="WP_311387427.1">
    <property type="nucleotide sequence ID" value="NZ_JAVRHU010000002.1"/>
</dbReference>
<evidence type="ECO:0000313" key="7">
    <source>
        <dbReference type="EMBL" id="MDT0621299.1"/>
    </source>
</evidence>
<dbReference type="EMBL" id="JAVRHU010000002">
    <property type="protein sequence ID" value="MDT0621299.1"/>
    <property type="molecule type" value="Genomic_DNA"/>
</dbReference>
<reference evidence="7 8" key="1">
    <citation type="submission" date="2023-09" db="EMBL/GenBank/DDBJ databases">
        <authorList>
            <person name="Rey-Velasco X."/>
        </authorList>
    </citation>
    <scope>NUCLEOTIDE SEQUENCE [LARGE SCALE GENOMIC DNA]</scope>
    <source>
        <strain evidence="7 8">P007</strain>
    </source>
</reference>
<dbReference type="PANTHER" id="PTHR30221:SF8">
    <property type="entry name" value="SMALL-CONDUCTANCE MECHANOSENSITIVE CHANNEL"/>
    <property type="match status" value="1"/>
</dbReference>
<evidence type="ECO:0000256" key="3">
    <source>
        <dbReference type="ARBA" id="ARBA00022989"/>
    </source>
</evidence>
<feature type="transmembrane region" description="Helical" evidence="5">
    <location>
        <begin position="50"/>
        <end position="72"/>
    </location>
</feature>
<comment type="subcellular location">
    <subcellularLocation>
        <location evidence="1">Membrane</location>
    </subcellularLocation>
</comment>
<dbReference type="Gene3D" id="2.30.30.60">
    <property type="match status" value="1"/>
</dbReference>
<dbReference type="Pfam" id="PF00924">
    <property type="entry name" value="MS_channel_2nd"/>
    <property type="match status" value="1"/>
</dbReference>
<feature type="domain" description="Mechanosensitive ion channel MscS" evidence="6">
    <location>
        <begin position="98"/>
        <end position="161"/>
    </location>
</feature>
<evidence type="ECO:0000256" key="4">
    <source>
        <dbReference type="ARBA" id="ARBA00023136"/>
    </source>
</evidence>
<comment type="caution">
    <text evidence="7">The sequence shown here is derived from an EMBL/GenBank/DDBJ whole genome shotgun (WGS) entry which is preliminary data.</text>
</comment>
<dbReference type="SUPFAM" id="SSF50182">
    <property type="entry name" value="Sm-like ribonucleoproteins"/>
    <property type="match status" value="1"/>
</dbReference>
<protein>
    <submittedName>
        <fullName evidence="7">Mechanosensitive ion channel</fullName>
    </submittedName>
</protein>
<sequence length="180" mass="20623">MNEILQDYQSELTYTAIALAVFIIVRFVAVQTIRKVGRRSDINQVRTVLVGRYITFGLFFILIISFIFIWGVDFKELGLIVSSIFAVIGVALFATWSILSNITSGIILFFYFPFKIGDRIRILDKDFPEEAIIIDIQTFTINLKKDNGEFLTYPNNLLLQKGVVLIQKQVATEEDLESHF</sequence>
<evidence type="ECO:0000256" key="2">
    <source>
        <dbReference type="ARBA" id="ARBA00022692"/>
    </source>
</evidence>
<name>A0ABU3BGM9_9FLAO</name>
<feature type="transmembrane region" description="Helical" evidence="5">
    <location>
        <begin position="84"/>
        <end position="112"/>
    </location>
</feature>
<dbReference type="PANTHER" id="PTHR30221">
    <property type="entry name" value="SMALL-CONDUCTANCE MECHANOSENSITIVE CHANNEL"/>
    <property type="match status" value="1"/>
</dbReference>
<accession>A0ABU3BGM9</accession>
<evidence type="ECO:0000256" key="1">
    <source>
        <dbReference type="ARBA" id="ARBA00004370"/>
    </source>
</evidence>
<evidence type="ECO:0000256" key="5">
    <source>
        <dbReference type="SAM" id="Phobius"/>
    </source>
</evidence>
<dbReference type="InterPro" id="IPR023408">
    <property type="entry name" value="MscS_beta-dom_sf"/>
</dbReference>
<gene>
    <name evidence="7" type="ORF">RM520_06670</name>
</gene>
<organism evidence="7 8">
    <name type="scientific">Croceitalea vernalis</name>
    <dbReference type="NCBI Taxonomy" id="3075599"/>
    <lineage>
        <taxon>Bacteria</taxon>
        <taxon>Pseudomonadati</taxon>
        <taxon>Bacteroidota</taxon>
        <taxon>Flavobacteriia</taxon>
        <taxon>Flavobacteriales</taxon>
        <taxon>Flavobacteriaceae</taxon>
        <taxon>Croceitalea</taxon>
    </lineage>
</organism>
<dbReference type="InterPro" id="IPR010920">
    <property type="entry name" value="LSM_dom_sf"/>
</dbReference>
<keyword evidence="4 5" id="KW-0472">Membrane</keyword>
<evidence type="ECO:0000259" key="6">
    <source>
        <dbReference type="Pfam" id="PF00924"/>
    </source>
</evidence>
<keyword evidence="3 5" id="KW-1133">Transmembrane helix</keyword>
<evidence type="ECO:0000313" key="8">
    <source>
        <dbReference type="Proteomes" id="UP001250662"/>
    </source>
</evidence>
<keyword evidence="2 5" id="KW-0812">Transmembrane</keyword>
<proteinExistence type="predicted"/>